<comment type="caution">
    <text evidence="2">The sequence shown here is derived from an EMBL/GenBank/DDBJ whole genome shotgun (WGS) entry which is preliminary data.</text>
</comment>
<dbReference type="Gene3D" id="2.60.40.740">
    <property type="match status" value="1"/>
</dbReference>
<keyword evidence="3" id="KW-1185">Reference proteome</keyword>
<name>A0A1B9E0G9_9FLAO</name>
<protein>
    <recommendedName>
        <fullName evidence="1">DUF11 domain-containing protein</fullName>
    </recommendedName>
</protein>
<dbReference type="STRING" id="1763534.GCA_001831475_00638"/>
<dbReference type="InterPro" id="IPR026341">
    <property type="entry name" value="T9SS_type_B"/>
</dbReference>
<gene>
    <name evidence="2" type="ORF">LPBF_08625</name>
</gene>
<feature type="domain" description="DUF11" evidence="1">
    <location>
        <begin position="400"/>
        <end position="491"/>
    </location>
</feature>
<evidence type="ECO:0000313" key="2">
    <source>
        <dbReference type="EMBL" id="OCB75445.1"/>
    </source>
</evidence>
<dbReference type="Pfam" id="PF13585">
    <property type="entry name" value="CHU_C"/>
    <property type="match status" value="1"/>
</dbReference>
<dbReference type="Pfam" id="PF13573">
    <property type="entry name" value="SprB"/>
    <property type="match status" value="8"/>
</dbReference>
<accession>A0A1B9E0G9</accession>
<dbReference type="OrthoDB" id="607469at2"/>
<dbReference type="InterPro" id="IPR025667">
    <property type="entry name" value="SprB_repeat"/>
</dbReference>
<dbReference type="InterPro" id="IPR047589">
    <property type="entry name" value="DUF11_rpt"/>
</dbReference>
<sequence>MKKPTFLKHLFICLLVLSSLNIFAQAYVNFSPRYDSDINGDILLIGNSILNRQSIATASNNPNKAYNGGKLNSDTDFNMNYINVSPSAGIFNSSSANLVLPDPTCSKIVYAGLYWSAVTRGTETITAVKFKMPTGNYNDVTGTVIYNAGTGSIGTSKPYACFADVTTLINSLGATPVSGTYTVGNISTAQGKNGGTGLSAGWSLFIVYENVFLPRKSITSFDGFNAIGGSNNLTIPISGFRTIPNGPVKAKFAFSAMEGDLGIGGDYLSINGVKMTPPERPAVVPLWFWDGFQETIYDWDSKDNFFNSSVTSMGAVVTNRNPASTNTLGFDAGVFEIDNPINDPVNNPGGSVLDNNQTSAEIFLGSSQDAYFYYFNALAVEIIAPDIILDKGVTDVNDDNVSNANVQPGDELRYSISFQNDGNDDATNFTITDKLPVNVIFDVNNDILQLPDGVKVLSYDSVTRTIVFSIEDRLVMNSGGKYTIKFRVIVAGCENLADACSNVIKNIAFSKYKGVINPSEFGSDSFAVNVGCKREASSTNFLVGLDNCTLKETVALCGTSIELKAPNGYPYYSWTDPSGVVVGGNNQVITATKTGTYTVITSGANPCIGINKTFEVINPLGIQESNPINAWADNIDPTTGLPFKCVNNLKPLPKIFLCGKNDSRTLNINLATAKSILWQQTTDVNPTLPDSCPNESPTATWTNVATGSNFVADSPGFFRVIINYTDVCLSTFYFNVYQNPLDPKIAVKNNICDTKGSITVTNPPLGSGYKYSIDGINYQDANVFQNLAAGNYTVSIKQIVPVTDPNTKLCEFKVKATILDQVFSVTITSDARHCADKGYIGITANDVNKQYRFVINKEGTTDTVGDSGLIDNNYYNYSGIGAGRYDVIITTADGCYKKEVVDFLPKILKATASITKNLTCENGEITVVASGGTPVVGTPPYYYYFVNGSTVAQTSPIIPIIKPLPPGGNYQIEVVDAVGCRITLPIIHVDEVAKPTYTVEATTLNCSDDKASISFKVTNPNGYTLTYSIDNGATFTTDPVFLNQVAGDYQVVLKYASTATNGVITECLDGPKTITIAPPANSLTASAGVSQLAGCTLSNQGGTIRITNVEGGVTPYTYSFDGGATWQSTNEKAVLPGTYTLLVKDALNCTYTIPYPVILDPVPAAPTITVTTSGFNCDGTATSTVTVTNPGSSNYEYEYFIDGVKNPNTTDPKVFLNVTSGDHQITVNYKLLKTTTYSNLLLETFGYGEDTTSPGISTALYCFERQVVATQCKGSPAINDGDYSVTSFIVNPYGSWVQPGDHTTQTVPPTPKGRSLVVNIGNQIALTDILYQKVINDIIPNQPINFELYAMNLLRNTSSDIDADLRVALVDASGTEISWFATGDIPKSEKWEVYPKTAVTLNPGANTSLKFIIRSNKRATDGNDVAIDDIRVYQLPESCIAKKDFPIKVPTDKKFAASVTGATNLKCPTSNDGTITIAAENFNTVYGFDYSIDNGTNWTNTKTSPVTITGLAAQTYAIKIRYDNLASTCSFDFSQPITAPTPATVTASVTTLPTCITGATITAVASGGTPGYEYELRKTDGTIVVAYTNTAVFSDIALGNYVVVVRDANQCVSAESALVAVTAPNPVVATLDTSVSLCYDGTNKVKLTANVTAGTGTAPFTYSINTGQAPVGNTFEVIPGNYTITVTDANSCTTTITGILVANALKAKVDSVAELRCDTTGAAIVVSITGGTQEYSYTVNGTLPAINLPNGTTTFTYTAPTAGDYKFEIIDSKGCTTSVDAKVNAIVNPTLQATPTQVTCKGANNGTVQLLANGGSGGYTYSKDGITYVGTSLFINLSPSATAYTFYVKDSKGCVGTTTVTITEPLNKLEATVTETIFSCSSSNTKIGGSVVINLPTGGTAPYTYSFNGGNYTSNNTLVINNTTQDVSYTYDVKDKNECTIGGSGILNRLNPPTALSFTPAGAITCGASTTNLTVAATNGVGTLYYETIAPSPIIVAKQTSGTFTNLTPGTYTFRVTDANGCYYTDDYQLKDVIKITVIGNKLKDNKCFGVNIGSLEFIADNYATTYSHSLSLGSVVVTPTEIITNGGKTVTYTGLAKGIYTYTVTDAATNCTASSVLEIKEPATAVTALLDSNVNANCQIPYAVVTITATGGTPNYNYAFVKDGVTPIAADYVTTNVANLDPLISLNWDVWVKDNNGCTITAPIDVTITQDVKPNLTLAVTNQCTASANSFRIEASTLGVAPYTYTINTGQAPTGVDKNIFTVVAGTYVVTVTDKNGCTDIQNITVNKVLESEIKLIKDLSCANPEEAEIKVDILGGFASFSYKVKYNSGTLGSTIPVTGSSFVYKTLNPGNYEFEITDSKGCITNTKSITVVAPVVVTASETHLDPTCNGFSNGSITLTGLTGEIPFKYSINGGTPKATASFGGLVAGIYTYRVIDAKGCEATGTVTLTDPAAIVATIKANPILCNANTPGSLEVNVASGGTAPYVYKLYDNSFTEIATYTETAAAVTPVHTFAGLNFGDYYITIVDAKGCEFKTNKLRIETPPYLQLLGLIDTNNCATGIDYTVTTSGGTGPYKYSIFGQTETAATASNSHTFAGLLHGVTYFLQVRDSNMCISILEATMPPAPSTINIAATTSTNVSCNASASGTLAFTVQNFDPTVTDIEYKVVDALTLLPLSTPIDGTLSGTAGGPVSGNITNLKAGNYVLQVKEAGGTLCSAAYTFEVTQPAQPLKSILTNTVNATCDNPAQITLNTTGGTGPYTYAVALNPTTPTVFNLGNNILDLDYNLGSNWNILVKDAKGCTFALNTTIVKDPKPEIALAIVNKCVSEGNFEMDVSEVTAGIGAYMISVDGSVFTPLLGLPYRITNLNSGIHTVTIKDANSCTDTKSITIASPLSIIPTINSLPSCANNDGQITLTGSGGTGAGTYTYTINPVAGTITGNTITGLPADTYIVTITDTATPTNCSTTATVTLGAPSPVSFTSTTKPPLCLGAANGSITVILGAGNDNPTYTYEIIAGPQTAIAQSSNVFNGLLSGTYSVKVTSGRGCELIQSVIVPLPAPLTATATIIDPLTCGQSNAAQKATINIVGSGGTGPYEYGLDGINFSSQDIYQTYTAGTFTIYVKDNHGCITSDSVIIDALNPPTIASLTATPVYCVQQGLGDTTSTVTINTTTGTGFGTVTYAMVPPTLPPGVVQTANQFSGLAPGEYTFEVIDSKGCKDQERISINEVTKIQIAGAVQNPVFCNVLNGSNSNGSATFTVTGFSASANYTVVTSPVLPPAQITNINDVITLSGLTANTYTVTVTDNTTGCSMSDSVLFTEPAAITFDVSATNVYCVQNQSKITISNVSGGTGNYSYAAVVSGSSITPVTTFYPTPELSVNTNLTNLVWDVYVKDARGCIASKPITIILDPLPTVTVDSYSQCPDASGKYTVTLTGTGVGLGTANYYYSIGAGYQTSNTFVISNPATYSVSVKDANGCISSTAVNFTIFKPLQLDYTVNTLPSCDVADGSVTLTATGGTTPTPTYEYKQSIVGTYSSSNTYAGLLAGTYTFYVRDVTTGCENSVVVTLKAATPITGLAAVSTKTNCFADANGTITVSMDAPSIGVNDNPIYTFALTGTTITGTTVIRPAQSSMFFNNLEAGTYTVTATSGRKCAATVSVSVLQPELIEITNLVTVPFACNIGTNGAKYATITVNTVIGGSGNYTIYEFIKNGTTVVQRGSSNVFTEANYAGGTYTVNVYDDKNCKGTYPSGITIAPYQALDKIKVAVTTAVTCTNLESVTATAVDNTGATITGITYTLADATGTPLQTNNSGIFTNLGVGNYAITALNPTTLCSIQAIHYVNEPNTFELKAIKTSDVQCVGSNEGAVTVNLIDTQINPSDDAGAFSYVVSGPTPSSGSTTTAGPLNLTGLTAGIYTVSATLLNSPFCSVSTIFTIDQPIKVLSVAETHTSITCITANNNGSIQANATGGWPGGYEYQLLFNGSEKVAYSATYKFTDLIAGNYVVNVKDKKGCIASVPVVLVNPQPIATTVSLNTNLLDCFDDTSGILTVGAVTGGSGNYTYTLSGTLTDGTTITKGPQIGKVFTDLKGGSYLVTVTDDWTCSATSNTVLLNEPSRVKATLIVQTPESCLVAPQVRLTASGGTAPYYYSADGVNYSVSFANSVVITLPTTAVKAQYQYYVKDSKGCKSSISNSIDFAPIPTLNFVSLNKVDIKCKGSVTGSITAVAQGGLGSYLYSLLNSAGNPIVPTPMQISAGNFVNLAAGNYTVKVTSADCDYSVPIAIAEPLLSLVSSATKQDITCNGLRNGKIEVVASGGTGQIKYAISPNLNQFFDSGIFNNLKADTYQVLVQDAQGCYLTYDFEIKQPPILYGSLITSSVVPEICSGDNDAAFNIEIAGGVAPYSVSLDDYYGVYTQGAIGQTIFNFMNISGGAHTVYIKDASGCTSEIDVATPQPVVINGIATVRYDCVNNTQANTITVTYDASNNPADLDFDLDGLGNYQTSNIFENVAPGPHTITVRHTNGCIKTTPEFKVVQVDPLALVVVDGDLNQIKATTTGGAGNYTYSFDGGAFSSNATFVLYQSGIHTVEVRDKNGCTATLSRQFEVVDVCIPNYFTPNGDGYLDTWAPGCTNNYPDLSFSIFDRYGRLIAKYKLGQKWDGKYNGEELPSGDYWYTLKLNNNKDDREFVGHFTLYR</sequence>
<dbReference type="NCBIfam" id="TIGR01451">
    <property type="entry name" value="B_ant_repeat"/>
    <property type="match status" value="1"/>
</dbReference>
<dbReference type="Pfam" id="PF01345">
    <property type="entry name" value="DUF11"/>
    <property type="match status" value="1"/>
</dbReference>
<proteinExistence type="predicted"/>
<dbReference type="EMBL" id="LVEP01000029">
    <property type="protein sequence ID" value="OCB75445.1"/>
    <property type="molecule type" value="Genomic_DNA"/>
</dbReference>
<evidence type="ECO:0000259" key="1">
    <source>
        <dbReference type="Pfam" id="PF01345"/>
    </source>
</evidence>
<organism evidence="2 3">
    <name type="scientific">Flavobacterium crassostreae</name>
    <dbReference type="NCBI Taxonomy" id="1763534"/>
    <lineage>
        <taxon>Bacteria</taxon>
        <taxon>Pseudomonadati</taxon>
        <taxon>Bacteroidota</taxon>
        <taxon>Flavobacteriia</taxon>
        <taxon>Flavobacteriales</taxon>
        <taxon>Flavobacteriaceae</taxon>
        <taxon>Flavobacterium</taxon>
    </lineage>
</organism>
<dbReference type="InterPro" id="IPR001434">
    <property type="entry name" value="OmcB-like_DUF11"/>
</dbReference>
<dbReference type="RefSeq" id="WP_066335137.1">
    <property type="nucleotide sequence ID" value="NZ_CP017688.1"/>
</dbReference>
<evidence type="ECO:0000313" key="3">
    <source>
        <dbReference type="Proteomes" id="UP000093510"/>
    </source>
</evidence>
<dbReference type="Proteomes" id="UP000093510">
    <property type="component" value="Unassembled WGS sequence"/>
</dbReference>
<dbReference type="NCBIfam" id="TIGR04131">
    <property type="entry name" value="Bac_Flav_CTERM"/>
    <property type="match status" value="1"/>
</dbReference>
<reference evidence="2 3" key="1">
    <citation type="submission" date="2016-03" db="EMBL/GenBank/DDBJ databases">
        <authorList>
            <person name="Ploux O."/>
        </authorList>
    </citation>
    <scope>NUCLEOTIDE SEQUENCE [LARGE SCALE GENOMIC DNA]</scope>
    <source>
        <strain evidence="2 3">LPB0076</strain>
    </source>
</reference>